<feature type="compositionally biased region" description="Basic and acidic residues" evidence="1">
    <location>
        <begin position="9"/>
        <end position="20"/>
    </location>
</feature>
<name>A0A7S6VYK3_9GAMM</name>
<organism evidence="2 3">
    <name type="scientific">Acinetobacter piscicola</name>
    <dbReference type="NCBI Taxonomy" id="2006115"/>
    <lineage>
        <taxon>Bacteria</taxon>
        <taxon>Pseudomonadati</taxon>
        <taxon>Pseudomonadota</taxon>
        <taxon>Gammaproteobacteria</taxon>
        <taxon>Moraxellales</taxon>
        <taxon>Moraxellaceae</taxon>
        <taxon>Acinetobacter</taxon>
    </lineage>
</organism>
<dbReference type="Proteomes" id="UP000593966">
    <property type="component" value="Chromosome"/>
</dbReference>
<gene>
    <name evidence="2" type="ORF">G0028_15940</name>
</gene>
<reference evidence="2 3" key="1">
    <citation type="submission" date="2020-02" db="EMBL/GenBank/DDBJ databases">
        <title>Tigecycline-resistant Acinetobacter species from pigs and migratory birds.</title>
        <authorList>
            <person name="Chen C."/>
            <person name="Sun J."/>
            <person name="Liao X.-P."/>
            <person name="Liu Y.-H."/>
        </authorList>
    </citation>
    <scope>NUCLEOTIDE SEQUENCE [LARGE SCALE GENOMIC DNA]</scope>
    <source>
        <strain evidence="2 3">YH12207_T</strain>
    </source>
</reference>
<dbReference type="InterPro" id="IPR006427">
    <property type="entry name" value="Portal_HK97"/>
</dbReference>
<accession>A0A7S6VYK3</accession>
<dbReference type="Pfam" id="PF04860">
    <property type="entry name" value="Phage_portal"/>
    <property type="match status" value="1"/>
</dbReference>
<dbReference type="InterPro" id="IPR006944">
    <property type="entry name" value="Phage/GTA_portal"/>
</dbReference>
<sequence>MSKKRDKVKIRDKTNRDKLKVRGTGPMQDKTGTVIWDRPRSSFKTAKPVTFDSAMTLSAVFACVKILTESVATLPLQMYKLNADGTRTQVKDHDVIRLLYNKPNRYQTRVEFFEQLMLNLVAGNAYVKKDYSGKKLVSLQVINSGSVDPSIQENGTPLYKCKIGNKTYEYSDKEIWHIKLFGTGFVGMSPIAYGAQSIGVGLAGVDKTSRLMSNGAKPTGALKTEKYLKKEQRDALRGELDILINGDDGDLAVLEGNMQFEQISLTPEDLELIEIRRLSVEESCRYFGVNPILIFSTDSSTTWGSGIEQLVDGFHKFGLRPYLERIEESARIHLLQRHEWDEYEFEFKTKDLLRASYLERIKSNKDRILSGQASPYQIQMEEGEVAYKNSDFILVPVNMTTAERMKEGNYGAKADESKPASTE</sequence>
<evidence type="ECO:0000256" key="1">
    <source>
        <dbReference type="SAM" id="MobiDB-lite"/>
    </source>
</evidence>
<dbReference type="AlphaFoldDB" id="A0A7S6VYK3"/>
<dbReference type="RefSeq" id="WP_180045025.1">
    <property type="nucleotide sequence ID" value="NZ_CP048659.1"/>
</dbReference>
<dbReference type="EMBL" id="CP048659">
    <property type="protein sequence ID" value="QOW47248.1"/>
    <property type="molecule type" value="Genomic_DNA"/>
</dbReference>
<evidence type="ECO:0000313" key="2">
    <source>
        <dbReference type="EMBL" id="QOW47248.1"/>
    </source>
</evidence>
<dbReference type="NCBIfam" id="TIGR01537">
    <property type="entry name" value="portal_HK97"/>
    <property type="match status" value="1"/>
</dbReference>
<feature type="region of interest" description="Disordered" evidence="1">
    <location>
        <begin position="1"/>
        <end position="24"/>
    </location>
</feature>
<keyword evidence="3" id="KW-1185">Reference proteome</keyword>
<protein>
    <submittedName>
        <fullName evidence="2">Phage portal protein</fullName>
    </submittedName>
</protein>
<proteinExistence type="predicted"/>
<evidence type="ECO:0000313" key="3">
    <source>
        <dbReference type="Proteomes" id="UP000593966"/>
    </source>
</evidence>